<feature type="signal peptide" evidence="2">
    <location>
        <begin position="1"/>
        <end position="20"/>
    </location>
</feature>
<sequence length="268" mass="28670">MKRLILIFILVLLVPTVALAKGEGSDVVSTDRVIIEENEEADNVVVLFNNAVIDGRVHDSVFVIMGSVDIGSDARIDGNLMVIGGDINAPRGFKAGHGIYHINLKDKALNEFLLSIIGFAGIEFARLFFMCLFMVVPVLIGIAFPGWTGRAVEKLLNVRRAMGLGIILFLILVTVVLIMIFTVIGIPVAAFLSVITAVFMVLGFSVSSSYTGRVVLERMGYNTGGFMVPLVGSIILSAFSSIPIIGVILLIIFSAAGMGAIVENLIKA</sequence>
<dbReference type="Proteomes" id="UP000322976">
    <property type="component" value="Unassembled WGS sequence"/>
</dbReference>
<keyword evidence="1" id="KW-0472">Membrane</keyword>
<keyword evidence="4" id="KW-1185">Reference proteome</keyword>
<evidence type="ECO:0000313" key="4">
    <source>
        <dbReference type="Proteomes" id="UP000322976"/>
    </source>
</evidence>
<feature type="transmembrane region" description="Helical" evidence="1">
    <location>
        <begin position="219"/>
        <end position="239"/>
    </location>
</feature>
<keyword evidence="2" id="KW-0732">Signal</keyword>
<dbReference type="RefSeq" id="WP_149546337.1">
    <property type="nucleotide sequence ID" value="NZ_VTPS01000031.1"/>
</dbReference>
<dbReference type="EMBL" id="VTPS01000031">
    <property type="protein sequence ID" value="TZE80637.1"/>
    <property type="molecule type" value="Genomic_DNA"/>
</dbReference>
<feature type="transmembrane region" description="Helical" evidence="1">
    <location>
        <begin position="161"/>
        <end position="182"/>
    </location>
</feature>
<evidence type="ECO:0000313" key="3">
    <source>
        <dbReference type="EMBL" id="TZE80637.1"/>
    </source>
</evidence>
<reference evidence="3 4" key="1">
    <citation type="submission" date="2019-08" db="EMBL/GenBank/DDBJ databases">
        <title>Calorimonas adulescens gen. nov., sp. nov., an anaerobic thermophilic bacterium from Sakhalin hot spring.</title>
        <authorList>
            <person name="Khomyakova M.A."/>
            <person name="Merkel A.Y."/>
            <person name="Novikov A."/>
            <person name="Bonch-Osmolovskaya E.A."/>
            <person name="Slobodkin A.I."/>
        </authorList>
    </citation>
    <scope>NUCLEOTIDE SEQUENCE [LARGE SCALE GENOMIC DNA]</scope>
    <source>
        <strain evidence="3 4">A05MB</strain>
    </source>
</reference>
<keyword evidence="1" id="KW-1133">Transmembrane helix</keyword>
<organism evidence="3 4">
    <name type="scientific">Calorimonas adulescens</name>
    <dbReference type="NCBI Taxonomy" id="2606906"/>
    <lineage>
        <taxon>Bacteria</taxon>
        <taxon>Bacillati</taxon>
        <taxon>Bacillota</taxon>
        <taxon>Clostridia</taxon>
        <taxon>Thermoanaerobacterales</taxon>
        <taxon>Thermoanaerobacteraceae</taxon>
        <taxon>Calorimonas</taxon>
    </lineage>
</organism>
<dbReference type="AlphaFoldDB" id="A0A5D8Q8C6"/>
<feature type="chain" id="PRO_5022985217" description="DUF1189 domain-containing protein" evidence="2">
    <location>
        <begin position="21"/>
        <end position="268"/>
    </location>
</feature>
<proteinExistence type="predicted"/>
<comment type="caution">
    <text evidence="3">The sequence shown here is derived from an EMBL/GenBank/DDBJ whole genome shotgun (WGS) entry which is preliminary data.</text>
</comment>
<accession>A0A5D8Q8C6</accession>
<feature type="transmembrane region" description="Helical" evidence="1">
    <location>
        <begin position="245"/>
        <end position="266"/>
    </location>
</feature>
<feature type="transmembrane region" description="Helical" evidence="1">
    <location>
        <begin position="188"/>
        <end position="207"/>
    </location>
</feature>
<name>A0A5D8Q8C6_9THEO</name>
<evidence type="ECO:0000256" key="2">
    <source>
        <dbReference type="SAM" id="SignalP"/>
    </source>
</evidence>
<protein>
    <recommendedName>
        <fullName evidence="5">DUF1189 domain-containing protein</fullName>
    </recommendedName>
</protein>
<feature type="transmembrane region" description="Helical" evidence="1">
    <location>
        <begin position="127"/>
        <end position="149"/>
    </location>
</feature>
<gene>
    <name evidence="3" type="ORF">FWJ32_12705</name>
</gene>
<evidence type="ECO:0000256" key="1">
    <source>
        <dbReference type="SAM" id="Phobius"/>
    </source>
</evidence>
<evidence type="ECO:0008006" key="5">
    <source>
        <dbReference type="Google" id="ProtNLM"/>
    </source>
</evidence>
<keyword evidence="1" id="KW-0812">Transmembrane</keyword>